<reference evidence="2 3" key="1">
    <citation type="submission" date="2018-01" db="EMBL/GenBank/DDBJ databases">
        <title>Draft genome of the strawberry crown rot pathogen Phytophthora cactorum.</title>
        <authorList>
            <person name="Armitage A.D."/>
            <person name="Lysoe E."/>
            <person name="Nellist C.F."/>
            <person name="Harrison R.J."/>
            <person name="Brurberg M.B."/>
        </authorList>
    </citation>
    <scope>NUCLEOTIDE SEQUENCE [LARGE SCALE GENOMIC DNA]</scope>
    <source>
        <strain evidence="2 3">10300</strain>
    </source>
</reference>
<gene>
    <name evidence="2" type="ORF">PC110_g16519</name>
</gene>
<dbReference type="Proteomes" id="UP000251314">
    <property type="component" value="Unassembled WGS sequence"/>
</dbReference>
<feature type="compositionally biased region" description="Polar residues" evidence="1">
    <location>
        <begin position="1"/>
        <end position="11"/>
    </location>
</feature>
<feature type="compositionally biased region" description="Basic and acidic residues" evidence="1">
    <location>
        <begin position="40"/>
        <end position="51"/>
    </location>
</feature>
<name>A0A329RR39_9STRA</name>
<accession>A0A329RR39</accession>
<evidence type="ECO:0000313" key="3">
    <source>
        <dbReference type="Proteomes" id="UP000251314"/>
    </source>
</evidence>
<dbReference type="OrthoDB" id="10559358at2759"/>
<keyword evidence="3" id="KW-1185">Reference proteome</keyword>
<sequence>MGLSLASTSPRLCSRRARRRGDVHIRQGVGAALSTSSRDPVQRAKSADQAESRPTLSFWARKRSFGSSSGVPCGISPVVRTKKSTRDPFLYPPPTAQRSFHLNPDMLGRLKELASGSTEAPDCSCVSTIDSLTALMIVLITRAHKDMRVTTCVKARALLVTLPSSRYPPTKRLSSLTTIWSGHLVQ</sequence>
<proteinExistence type="predicted"/>
<organism evidence="2 3">
    <name type="scientific">Phytophthora cactorum</name>
    <dbReference type="NCBI Taxonomy" id="29920"/>
    <lineage>
        <taxon>Eukaryota</taxon>
        <taxon>Sar</taxon>
        <taxon>Stramenopiles</taxon>
        <taxon>Oomycota</taxon>
        <taxon>Peronosporomycetes</taxon>
        <taxon>Peronosporales</taxon>
        <taxon>Peronosporaceae</taxon>
        <taxon>Phytophthora</taxon>
    </lineage>
</organism>
<evidence type="ECO:0000256" key="1">
    <source>
        <dbReference type="SAM" id="MobiDB-lite"/>
    </source>
</evidence>
<dbReference type="VEuPathDB" id="FungiDB:PC110_g16519"/>
<comment type="caution">
    <text evidence="2">The sequence shown here is derived from an EMBL/GenBank/DDBJ whole genome shotgun (WGS) entry which is preliminary data.</text>
</comment>
<dbReference type="STRING" id="29920.A0A329RR39"/>
<dbReference type="EMBL" id="MJFZ01000592">
    <property type="protein sequence ID" value="RAW27085.1"/>
    <property type="molecule type" value="Genomic_DNA"/>
</dbReference>
<protein>
    <submittedName>
        <fullName evidence="2">Uncharacterized protein</fullName>
    </submittedName>
</protein>
<dbReference type="Gene3D" id="3.30.559.10">
    <property type="entry name" value="Chloramphenicol acetyltransferase-like domain"/>
    <property type="match status" value="1"/>
</dbReference>
<dbReference type="InterPro" id="IPR023213">
    <property type="entry name" value="CAT-like_dom_sf"/>
</dbReference>
<feature type="region of interest" description="Disordered" evidence="1">
    <location>
        <begin position="1"/>
        <end position="53"/>
    </location>
</feature>
<dbReference type="AlphaFoldDB" id="A0A329RR39"/>
<evidence type="ECO:0000313" key="2">
    <source>
        <dbReference type="EMBL" id="RAW27085.1"/>
    </source>
</evidence>